<name>A0A9R1U3C1_9HYME</name>
<keyword evidence="6" id="KW-0027">Amidation</keyword>
<dbReference type="OrthoDB" id="6159864at2759"/>
<dbReference type="AlphaFoldDB" id="A0A9R1U3C1"/>
<evidence type="ECO:0000256" key="8">
    <source>
        <dbReference type="ARBA" id="ARBA00023320"/>
    </source>
</evidence>
<dbReference type="InterPro" id="IPR010475">
    <property type="entry name" value="AKH/RPCH_hormone"/>
</dbReference>
<evidence type="ECO:0000256" key="2">
    <source>
        <dbReference type="ARBA" id="ARBA00006145"/>
    </source>
</evidence>
<keyword evidence="5 9" id="KW-0732">Signal</keyword>
<dbReference type="GO" id="GO:0005576">
    <property type="term" value="C:extracellular region"/>
    <property type="evidence" value="ECO:0007669"/>
    <property type="project" value="UniProtKB-SubCell"/>
</dbReference>
<dbReference type="RefSeq" id="XP_011307496.1">
    <property type="nucleotide sequence ID" value="XM_011309194.1"/>
</dbReference>
<dbReference type="GO" id="GO:0007218">
    <property type="term" value="P:neuropeptide signaling pathway"/>
    <property type="evidence" value="ECO:0007669"/>
    <property type="project" value="UniProtKB-KW"/>
</dbReference>
<dbReference type="Proteomes" id="UP000694866">
    <property type="component" value="Unplaced"/>
</dbReference>
<gene>
    <name evidence="11" type="primary">Akh</name>
</gene>
<organism evidence="10 11">
    <name type="scientific">Fopius arisanus</name>
    <dbReference type="NCBI Taxonomy" id="64838"/>
    <lineage>
        <taxon>Eukaryota</taxon>
        <taxon>Metazoa</taxon>
        <taxon>Ecdysozoa</taxon>
        <taxon>Arthropoda</taxon>
        <taxon>Hexapoda</taxon>
        <taxon>Insecta</taxon>
        <taxon>Pterygota</taxon>
        <taxon>Neoptera</taxon>
        <taxon>Endopterygota</taxon>
        <taxon>Hymenoptera</taxon>
        <taxon>Apocrita</taxon>
        <taxon>Ichneumonoidea</taxon>
        <taxon>Braconidae</taxon>
        <taxon>Opiinae</taxon>
        <taxon>Fopius</taxon>
    </lineage>
</organism>
<evidence type="ECO:0000313" key="11">
    <source>
        <dbReference type="RefSeq" id="XP_011307496.1"/>
    </source>
</evidence>
<keyword evidence="3" id="KW-0964">Secreted</keyword>
<dbReference type="CTD" id="38495"/>
<evidence type="ECO:0000256" key="6">
    <source>
        <dbReference type="ARBA" id="ARBA00022815"/>
    </source>
</evidence>
<evidence type="ECO:0000256" key="4">
    <source>
        <dbReference type="ARBA" id="ARBA00022702"/>
    </source>
</evidence>
<protein>
    <submittedName>
        <fullName evidence="11">Adipokinetic prohormone</fullName>
    </submittedName>
</protein>
<feature type="signal peptide" evidence="9">
    <location>
        <begin position="1"/>
        <end position="28"/>
    </location>
</feature>
<keyword evidence="8" id="KW-0527">Neuropeptide</keyword>
<keyword evidence="10" id="KW-1185">Reference proteome</keyword>
<evidence type="ECO:0000256" key="5">
    <source>
        <dbReference type="ARBA" id="ARBA00022729"/>
    </source>
</evidence>
<dbReference type="PROSITE" id="PS51257">
    <property type="entry name" value="PROKAR_LIPOPROTEIN"/>
    <property type="match status" value="1"/>
</dbReference>
<dbReference type="Pfam" id="PF06377">
    <property type="entry name" value="Adipokin_hormo"/>
    <property type="match status" value="1"/>
</dbReference>
<feature type="chain" id="PRO_5040222824" evidence="9">
    <location>
        <begin position="29"/>
        <end position="87"/>
    </location>
</feature>
<dbReference type="InterPro" id="IPR002047">
    <property type="entry name" value="Adipokinetic_hormone_CS"/>
</dbReference>
<proteinExistence type="inferred from homology"/>
<evidence type="ECO:0000256" key="9">
    <source>
        <dbReference type="SAM" id="SignalP"/>
    </source>
</evidence>
<accession>A0A9R1U3C1</accession>
<keyword evidence="4" id="KW-0372">Hormone</keyword>
<dbReference type="GO" id="GO:0005179">
    <property type="term" value="F:hormone activity"/>
    <property type="evidence" value="ECO:0007669"/>
    <property type="project" value="UniProtKB-KW"/>
</dbReference>
<keyword evidence="7" id="KW-0873">Pyrrolidone carboxylic acid</keyword>
<comment type="subcellular location">
    <subcellularLocation>
        <location evidence="1">Secreted</location>
    </subcellularLocation>
</comment>
<dbReference type="PROSITE" id="PS00256">
    <property type="entry name" value="AKH"/>
    <property type="match status" value="1"/>
</dbReference>
<reference evidence="11" key="1">
    <citation type="submission" date="2025-08" db="UniProtKB">
        <authorList>
            <consortium name="RefSeq"/>
        </authorList>
    </citation>
    <scope>IDENTIFICATION</scope>
    <source>
        <strain evidence="11">USDA-PBARC FA_bdor</strain>
        <tissue evidence="11">Whole organism</tissue>
    </source>
</reference>
<evidence type="ECO:0000256" key="3">
    <source>
        <dbReference type="ARBA" id="ARBA00022525"/>
    </source>
</evidence>
<evidence type="ECO:0000256" key="7">
    <source>
        <dbReference type="ARBA" id="ARBA00023283"/>
    </source>
</evidence>
<dbReference type="KEGG" id="fas:105269157"/>
<evidence type="ECO:0000313" key="10">
    <source>
        <dbReference type="Proteomes" id="UP000694866"/>
    </source>
</evidence>
<evidence type="ECO:0000256" key="1">
    <source>
        <dbReference type="ARBA" id="ARBA00004613"/>
    </source>
</evidence>
<comment type="similarity">
    <text evidence="2">Belongs to the AKH/HRTH/RPCH family.</text>
</comment>
<dbReference type="GeneID" id="105269157"/>
<sequence>MHNKIPPGILAILLIGCITLLFIGTTEAQLTFSTGWGKRNKNFAVENGSGTRCSEAQGKPPLEILVNLYNLIQNEAKRVINCEKMNQ</sequence>